<comment type="subcellular location">
    <subcellularLocation>
        <location evidence="1">Membrane</location>
    </subcellularLocation>
</comment>
<evidence type="ECO:0000313" key="7">
    <source>
        <dbReference type="Proteomes" id="UP000462621"/>
    </source>
</evidence>
<feature type="transmembrane region" description="Helical" evidence="5">
    <location>
        <begin position="87"/>
        <end position="106"/>
    </location>
</feature>
<dbReference type="InterPro" id="IPR001129">
    <property type="entry name" value="Membr-assoc_MAPEG"/>
</dbReference>
<gene>
    <name evidence="6" type="ORF">F9817_15125</name>
</gene>
<evidence type="ECO:0000256" key="3">
    <source>
        <dbReference type="ARBA" id="ARBA00022989"/>
    </source>
</evidence>
<evidence type="ECO:0000256" key="1">
    <source>
        <dbReference type="ARBA" id="ARBA00004370"/>
    </source>
</evidence>
<evidence type="ECO:0000313" key="6">
    <source>
        <dbReference type="EMBL" id="MZI94529.1"/>
    </source>
</evidence>
<keyword evidence="2 5" id="KW-0812">Transmembrane</keyword>
<dbReference type="GO" id="GO:0016020">
    <property type="term" value="C:membrane"/>
    <property type="evidence" value="ECO:0007669"/>
    <property type="project" value="UniProtKB-SubCell"/>
</dbReference>
<dbReference type="InterPro" id="IPR023352">
    <property type="entry name" value="MAPEG-like_dom_sf"/>
</dbReference>
<dbReference type="SUPFAM" id="SSF161084">
    <property type="entry name" value="MAPEG domain-like"/>
    <property type="match status" value="1"/>
</dbReference>
<proteinExistence type="predicted"/>
<keyword evidence="4 5" id="KW-0472">Membrane</keyword>
<dbReference type="RefSeq" id="WP_161157010.1">
    <property type="nucleotide sequence ID" value="NZ_WEKT01000031.1"/>
</dbReference>
<reference evidence="6 7" key="1">
    <citation type="submission" date="2019-10" db="EMBL/GenBank/DDBJ databases">
        <title>Vibrio sp. nov. isolated from a shrimp pond.</title>
        <authorList>
            <person name="Gomez-Gil B."/>
            <person name="Enciso-Ibarra J."/>
            <person name="Enciso-Ibarra K."/>
            <person name="Bolan-Mejia C."/>
        </authorList>
    </citation>
    <scope>NUCLEOTIDE SEQUENCE [LARGE SCALE GENOMIC DNA]</scope>
    <source>
        <strain evidence="6 7">CAIM 722</strain>
    </source>
</reference>
<sequence>MTNPEFIDAYWGIIALIGVYFVQWAIATMVKSSQPNAIPGKISETLGHDSFVFRSHRTFMNSQENAVIFLPTAVLAFFVQANPTWVAIWLWTYVVARILHMVLYYVISTDKNPSPRSYFFLIGVIANVGLFITTVMAI</sequence>
<evidence type="ECO:0000256" key="4">
    <source>
        <dbReference type="ARBA" id="ARBA00023136"/>
    </source>
</evidence>
<comment type="caution">
    <text evidence="6">The sequence shown here is derived from an EMBL/GenBank/DDBJ whole genome shotgun (WGS) entry which is preliminary data.</text>
</comment>
<dbReference type="Pfam" id="PF01124">
    <property type="entry name" value="MAPEG"/>
    <property type="match status" value="1"/>
</dbReference>
<dbReference type="AlphaFoldDB" id="A0A7X4LM86"/>
<organism evidence="6 7">
    <name type="scientific">Vibrio eleionomae</name>
    <dbReference type="NCBI Taxonomy" id="2653505"/>
    <lineage>
        <taxon>Bacteria</taxon>
        <taxon>Pseudomonadati</taxon>
        <taxon>Pseudomonadota</taxon>
        <taxon>Gammaproteobacteria</taxon>
        <taxon>Vibrionales</taxon>
        <taxon>Vibrionaceae</taxon>
        <taxon>Vibrio</taxon>
    </lineage>
</organism>
<feature type="transmembrane region" description="Helical" evidence="5">
    <location>
        <begin position="118"/>
        <end position="137"/>
    </location>
</feature>
<protein>
    <submittedName>
        <fullName evidence="6">MAPEG family protein</fullName>
    </submittedName>
</protein>
<keyword evidence="7" id="KW-1185">Reference proteome</keyword>
<feature type="transmembrane region" description="Helical" evidence="5">
    <location>
        <begin position="6"/>
        <end position="26"/>
    </location>
</feature>
<dbReference type="EMBL" id="WEKT01000031">
    <property type="protein sequence ID" value="MZI94529.1"/>
    <property type="molecule type" value="Genomic_DNA"/>
</dbReference>
<name>A0A7X4LM86_9VIBR</name>
<evidence type="ECO:0000256" key="2">
    <source>
        <dbReference type="ARBA" id="ARBA00022692"/>
    </source>
</evidence>
<dbReference type="Gene3D" id="1.20.120.550">
    <property type="entry name" value="Membrane associated eicosanoid/glutathione metabolism-like domain"/>
    <property type="match status" value="1"/>
</dbReference>
<accession>A0A7X4LM86</accession>
<evidence type="ECO:0000256" key="5">
    <source>
        <dbReference type="SAM" id="Phobius"/>
    </source>
</evidence>
<dbReference type="Proteomes" id="UP000462621">
    <property type="component" value="Unassembled WGS sequence"/>
</dbReference>
<keyword evidence="3 5" id="KW-1133">Transmembrane helix</keyword>